<dbReference type="Gene3D" id="3.30.70.260">
    <property type="match status" value="1"/>
</dbReference>
<keyword evidence="1 3" id="KW-0413">Isomerase</keyword>
<name>A0ABT9ENV5_9SPHN</name>
<accession>A0ABT9ENV5</accession>
<dbReference type="SUPFAM" id="SSF100950">
    <property type="entry name" value="NagB/RpiA/CoA transferase-like"/>
    <property type="match status" value="1"/>
</dbReference>
<dbReference type="CDD" id="cd01398">
    <property type="entry name" value="RPI_A"/>
    <property type="match status" value="1"/>
</dbReference>
<organism evidence="3 4">
    <name type="scientific">Sphingomonas aurea</name>
    <dbReference type="NCBI Taxonomy" id="3063994"/>
    <lineage>
        <taxon>Bacteria</taxon>
        <taxon>Pseudomonadati</taxon>
        <taxon>Pseudomonadota</taxon>
        <taxon>Alphaproteobacteria</taxon>
        <taxon>Sphingomonadales</taxon>
        <taxon>Sphingomonadaceae</taxon>
        <taxon>Sphingomonas</taxon>
    </lineage>
</organism>
<dbReference type="InterPro" id="IPR004788">
    <property type="entry name" value="Ribose5P_isomerase_type_A"/>
</dbReference>
<dbReference type="RefSeq" id="WP_305174232.1">
    <property type="nucleotide sequence ID" value="NZ_JAUUDS010000010.1"/>
</dbReference>
<evidence type="ECO:0000313" key="3">
    <source>
        <dbReference type="EMBL" id="MDP1028505.1"/>
    </source>
</evidence>
<dbReference type="InterPro" id="IPR037171">
    <property type="entry name" value="NagB/RpiA_transferase-like"/>
</dbReference>
<dbReference type="PANTHER" id="PTHR11934:SF0">
    <property type="entry name" value="RIBOSE-5-PHOSPHATE ISOMERASE"/>
    <property type="match status" value="1"/>
</dbReference>
<evidence type="ECO:0000313" key="4">
    <source>
        <dbReference type="Proteomes" id="UP001230685"/>
    </source>
</evidence>
<reference evidence="3 4" key="1">
    <citation type="submission" date="2023-07" db="EMBL/GenBank/DDBJ databases">
        <authorList>
            <person name="Kim M.K."/>
        </authorList>
    </citation>
    <scope>NUCLEOTIDE SEQUENCE [LARGE SCALE GENOMIC DNA]</scope>
    <source>
        <strain evidence="3 4">KR1UV-12</strain>
    </source>
</reference>
<proteinExistence type="predicted"/>
<evidence type="ECO:0000256" key="2">
    <source>
        <dbReference type="NCBIfam" id="TIGR00021"/>
    </source>
</evidence>
<dbReference type="GO" id="GO:0004751">
    <property type="term" value="F:ribose-5-phosphate isomerase activity"/>
    <property type="evidence" value="ECO:0007669"/>
    <property type="project" value="UniProtKB-EC"/>
</dbReference>
<comment type="caution">
    <text evidence="3">The sequence shown here is derived from an EMBL/GenBank/DDBJ whole genome shotgun (WGS) entry which is preliminary data.</text>
</comment>
<dbReference type="EC" id="5.3.1.6" evidence="2"/>
<sequence length="229" mass="23841">MDQQDSADRDKAAAAAAAVAEVEDGMLVGLGTGSTAAHAIRLLAARVADGLRITAVATSHASAEQARAAGIRVLDFAQVARVDLTIDGADRIDPRLFAIKGAGGAMLREKIVAAASDRMVVIADGSKYRQAIGDASVPVEVLPFALASVAARLGEGAMLRQVGRAPYHTDNGNPVLDWNVTLDDPRAVASRLDAMPGVLGHGLFLDQVDAAYVAQDGVVTRLEQRSRSH</sequence>
<dbReference type="PANTHER" id="PTHR11934">
    <property type="entry name" value="RIBOSE-5-PHOSPHATE ISOMERASE"/>
    <property type="match status" value="1"/>
</dbReference>
<protein>
    <recommendedName>
        <fullName evidence="2">Ribose 5-phosphate isomerase A</fullName>
        <ecNumber evidence="2">5.3.1.6</ecNumber>
    </recommendedName>
</protein>
<dbReference type="NCBIfam" id="NF001924">
    <property type="entry name" value="PRK00702.1"/>
    <property type="match status" value="1"/>
</dbReference>
<evidence type="ECO:0000256" key="1">
    <source>
        <dbReference type="ARBA" id="ARBA00023235"/>
    </source>
</evidence>
<dbReference type="Pfam" id="PF06026">
    <property type="entry name" value="Rib_5-P_isom_A"/>
    <property type="match status" value="1"/>
</dbReference>
<dbReference type="Gene3D" id="3.40.50.1360">
    <property type="match status" value="1"/>
</dbReference>
<gene>
    <name evidence="3" type="primary">rpiA</name>
    <name evidence="3" type="ORF">Q5H91_14880</name>
</gene>
<dbReference type="Proteomes" id="UP001230685">
    <property type="component" value="Unassembled WGS sequence"/>
</dbReference>
<dbReference type="EMBL" id="JAUUDS010000010">
    <property type="protein sequence ID" value="MDP1028505.1"/>
    <property type="molecule type" value="Genomic_DNA"/>
</dbReference>
<dbReference type="SUPFAM" id="SSF75445">
    <property type="entry name" value="D-ribose-5-phosphate isomerase (RpiA), lid domain"/>
    <property type="match status" value="1"/>
</dbReference>
<keyword evidence="4" id="KW-1185">Reference proteome</keyword>
<dbReference type="NCBIfam" id="TIGR00021">
    <property type="entry name" value="rpiA"/>
    <property type="match status" value="1"/>
</dbReference>